<protein>
    <submittedName>
        <fullName evidence="2">Uncharacterized protein</fullName>
    </submittedName>
</protein>
<dbReference type="Proteomes" id="UP000887579">
    <property type="component" value="Unplaced"/>
</dbReference>
<reference evidence="2" key="1">
    <citation type="submission" date="2022-11" db="UniProtKB">
        <authorList>
            <consortium name="WormBaseParasite"/>
        </authorList>
    </citation>
    <scope>IDENTIFICATION</scope>
</reference>
<dbReference type="WBParaSite" id="ES5_v2.g17866.t1">
    <property type="protein sequence ID" value="ES5_v2.g17866.t1"/>
    <property type="gene ID" value="ES5_v2.g17866"/>
</dbReference>
<proteinExistence type="predicted"/>
<evidence type="ECO:0000313" key="1">
    <source>
        <dbReference type="Proteomes" id="UP000887579"/>
    </source>
</evidence>
<name>A0AC34FKI0_9BILA</name>
<organism evidence="1 2">
    <name type="scientific">Panagrolaimus sp. ES5</name>
    <dbReference type="NCBI Taxonomy" id="591445"/>
    <lineage>
        <taxon>Eukaryota</taxon>
        <taxon>Metazoa</taxon>
        <taxon>Ecdysozoa</taxon>
        <taxon>Nematoda</taxon>
        <taxon>Chromadorea</taxon>
        <taxon>Rhabditida</taxon>
        <taxon>Tylenchina</taxon>
        <taxon>Panagrolaimomorpha</taxon>
        <taxon>Panagrolaimoidea</taxon>
        <taxon>Panagrolaimidae</taxon>
        <taxon>Panagrolaimus</taxon>
    </lineage>
</organism>
<sequence>MIVAADMAKIFKFPVASDIMALIVCGTEAIACFSIFFDSHPGTTTSSDTVTLSHIYDTKTIKVAESYLLQNKYVLTQFEARFAGIIGMIVAADMAKIFKFPLASDIMALIHAAFIIIFIILCSILSFLHLLVGFNTLNEPVEIDRYKLKTQFFILILAVFHYINQHTTIVSITVSTTVDASPYKAAKVVIVVKKSFYRFSTYRSFSGIHSHPWTQEQLQNFRPNADNFDSSINFFNNQISNIINTRLSDQQIFDGKLQEIFDGVLERDNYPFLKDIFTAASIAFAKASSYCEDIPAYEYFLELTGFEKIRKPSIIFDVIAGGNNSICNSISIEPFGTLTFEAAIQCARKVIKKLQSASRNQITFTQKSSTSQTSTVPTLIHSLSTPVTPNGTVFFNFQTSALYFLELAKAIKRHSTFDLSAPKKQVLKVYLDSNASALWNGDRYRFDGNNVPHSELLENYLNWQKNYSLHYIRNPFIDKINVLQRYRDEKLKFVKGYGEDYSLSDCIGIVSLGLDDCMTITRFVQATDEIRQNQKDIIICGSLNNIDETILADIACAVRANKVK</sequence>
<evidence type="ECO:0000313" key="2">
    <source>
        <dbReference type="WBParaSite" id="ES5_v2.g17866.t1"/>
    </source>
</evidence>
<accession>A0AC34FKI0</accession>